<evidence type="ECO:0000313" key="2">
    <source>
        <dbReference type="Proteomes" id="UP000324222"/>
    </source>
</evidence>
<keyword evidence="2" id="KW-1185">Reference proteome</keyword>
<dbReference type="Proteomes" id="UP000324222">
    <property type="component" value="Unassembled WGS sequence"/>
</dbReference>
<organism evidence="1 2">
    <name type="scientific">Portunus trituberculatus</name>
    <name type="common">Swimming crab</name>
    <name type="synonym">Neptunus trituberculatus</name>
    <dbReference type="NCBI Taxonomy" id="210409"/>
    <lineage>
        <taxon>Eukaryota</taxon>
        <taxon>Metazoa</taxon>
        <taxon>Ecdysozoa</taxon>
        <taxon>Arthropoda</taxon>
        <taxon>Crustacea</taxon>
        <taxon>Multicrustacea</taxon>
        <taxon>Malacostraca</taxon>
        <taxon>Eumalacostraca</taxon>
        <taxon>Eucarida</taxon>
        <taxon>Decapoda</taxon>
        <taxon>Pleocyemata</taxon>
        <taxon>Brachyura</taxon>
        <taxon>Eubrachyura</taxon>
        <taxon>Portunoidea</taxon>
        <taxon>Portunidae</taxon>
        <taxon>Portuninae</taxon>
        <taxon>Portunus</taxon>
    </lineage>
</organism>
<name>A0A5B7DEM9_PORTR</name>
<proteinExistence type="predicted"/>
<reference evidence="1 2" key="1">
    <citation type="submission" date="2019-05" db="EMBL/GenBank/DDBJ databases">
        <title>Another draft genome of Portunus trituberculatus and its Hox gene families provides insights of decapod evolution.</title>
        <authorList>
            <person name="Jeong J.-H."/>
            <person name="Song I."/>
            <person name="Kim S."/>
            <person name="Choi T."/>
            <person name="Kim D."/>
            <person name="Ryu S."/>
            <person name="Kim W."/>
        </authorList>
    </citation>
    <scope>NUCLEOTIDE SEQUENCE [LARGE SCALE GENOMIC DNA]</scope>
    <source>
        <tissue evidence="1">Muscle</tissue>
    </source>
</reference>
<sequence>MRYSRIRRCGERPRPRLRVRQKRRWSVTLRCQLPQRVSARRPARRATQSASSGLVVASLASTAGREHPASGTVASAAASEVRASLTLEGRSNLAGGAPASETCRPISRREVAGFPF</sequence>
<gene>
    <name evidence="1" type="ORF">E2C01_012802</name>
</gene>
<protein>
    <submittedName>
        <fullName evidence="1">Uncharacterized protein</fullName>
    </submittedName>
</protein>
<dbReference type="EMBL" id="VSRR010000811">
    <property type="protein sequence ID" value="MPC19871.1"/>
    <property type="molecule type" value="Genomic_DNA"/>
</dbReference>
<accession>A0A5B7DEM9</accession>
<dbReference type="AlphaFoldDB" id="A0A5B7DEM9"/>
<evidence type="ECO:0000313" key="1">
    <source>
        <dbReference type="EMBL" id="MPC19871.1"/>
    </source>
</evidence>
<comment type="caution">
    <text evidence="1">The sequence shown here is derived from an EMBL/GenBank/DDBJ whole genome shotgun (WGS) entry which is preliminary data.</text>
</comment>